<dbReference type="InterPro" id="IPR045034">
    <property type="entry name" value="O-acyltransferase_WSD1-like"/>
</dbReference>
<dbReference type="Pfam" id="PF06974">
    <property type="entry name" value="WS_DGAT_C"/>
    <property type="match status" value="1"/>
</dbReference>
<keyword evidence="3" id="KW-0012">Acyltransferase</keyword>
<dbReference type="OrthoDB" id="900818at2759"/>
<evidence type="ECO:0000313" key="4">
    <source>
        <dbReference type="Proteomes" id="UP000231279"/>
    </source>
</evidence>
<dbReference type="EMBL" id="NKXS01000008">
    <property type="protein sequence ID" value="PIN27131.1"/>
    <property type="molecule type" value="Genomic_DNA"/>
</dbReference>
<gene>
    <name evidence="3" type="ORF">CDL12_00104</name>
</gene>
<comment type="caution">
    <text evidence="3">The sequence shown here is derived from an EMBL/GenBank/DDBJ whole genome shotgun (WGS) entry which is preliminary data.</text>
</comment>
<proteinExistence type="predicted"/>
<dbReference type="GO" id="GO:0047196">
    <property type="term" value="F:long-chain-alcohol O-fatty-acyltransferase activity"/>
    <property type="evidence" value="ECO:0007669"/>
    <property type="project" value="UniProtKB-EC"/>
</dbReference>
<dbReference type="EC" id="2.3.1.75" evidence="3"/>
<protein>
    <submittedName>
        <fullName evidence="3">Long-chain-alcohol O-fatty-acyltransferase</fullName>
        <ecNumber evidence="3">2.3.1.75</ecNumber>
    </submittedName>
</protein>
<keyword evidence="1" id="KW-1133">Transmembrane helix</keyword>
<dbReference type="GO" id="GO:0019432">
    <property type="term" value="P:triglyceride biosynthetic process"/>
    <property type="evidence" value="ECO:0007669"/>
    <property type="project" value="TreeGrafter"/>
</dbReference>
<evidence type="ECO:0000313" key="3">
    <source>
        <dbReference type="EMBL" id="PIN27131.1"/>
    </source>
</evidence>
<dbReference type="InterPro" id="IPR009721">
    <property type="entry name" value="O-acyltransferase_WSD1_C"/>
</dbReference>
<feature type="transmembrane region" description="Helical" evidence="1">
    <location>
        <begin position="134"/>
        <end position="150"/>
    </location>
</feature>
<dbReference type="GO" id="GO:0005886">
    <property type="term" value="C:plasma membrane"/>
    <property type="evidence" value="ECO:0007669"/>
    <property type="project" value="TreeGrafter"/>
</dbReference>
<keyword evidence="1" id="KW-0812">Transmembrane</keyword>
<evidence type="ECO:0000256" key="1">
    <source>
        <dbReference type="SAM" id="Phobius"/>
    </source>
</evidence>
<name>A0A2G9IBK0_9LAMI</name>
<dbReference type="PANTHER" id="PTHR31650">
    <property type="entry name" value="O-ACYLTRANSFERASE (WSD1-LIKE) FAMILY PROTEIN"/>
    <property type="match status" value="1"/>
</dbReference>
<dbReference type="Proteomes" id="UP000231279">
    <property type="component" value="Unassembled WGS sequence"/>
</dbReference>
<sequence>MSREEEEPASPTAQLMQSPNFNLCIIAVMGMEQTLIKHPCLSSILVTDGKKRGNYSWKQTRINLENHVFTLDLDPNMESLDIFVEDYTSTLSKTSFDQNKPLWEVHILNVKTSDANSTNQKPIISTNNGLMKRFIFLIWTTFLIVFYTLIDCTFIKGSSQELSSKRFVHRIISLDDVKLVKNAMNVSINDVILGVTEAGLSQKDRENKAEAVKKPKLSPKNLCLRSAVVFNLKPSPTIEDLAEVMEKEKDLNGKWGNLIGVALLPLTIALQEDPLAYINRAKATMDRKKLSLEPKCAFTILKLLIKLFGIKVGAAATSAVFSNTTFTFSNVVGPQEEIILFGHPLCYIAPSVSGFPQALVVHYQSYGNKLTISLAADETLIPNPHQLCDDLQKSLENIKETIIKRGLVKDY</sequence>
<dbReference type="AlphaFoldDB" id="A0A2G9IBK0"/>
<accession>A0A2G9IBK0</accession>
<keyword evidence="1" id="KW-0472">Membrane</keyword>
<dbReference type="PANTHER" id="PTHR31650:SF1">
    <property type="entry name" value="WAX ESTER SYNTHASE_DIACYLGLYCEROL ACYLTRANSFERASE 4-RELATED"/>
    <property type="match status" value="1"/>
</dbReference>
<keyword evidence="3" id="KW-0808">Transferase</keyword>
<organism evidence="3 4">
    <name type="scientific">Handroanthus impetiginosus</name>
    <dbReference type="NCBI Taxonomy" id="429701"/>
    <lineage>
        <taxon>Eukaryota</taxon>
        <taxon>Viridiplantae</taxon>
        <taxon>Streptophyta</taxon>
        <taxon>Embryophyta</taxon>
        <taxon>Tracheophyta</taxon>
        <taxon>Spermatophyta</taxon>
        <taxon>Magnoliopsida</taxon>
        <taxon>eudicotyledons</taxon>
        <taxon>Gunneridae</taxon>
        <taxon>Pentapetalae</taxon>
        <taxon>asterids</taxon>
        <taxon>lamiids</taxon>
        <taxon>Lamiales</taxon>
        <taxon>Bignoniaceae</taxon>
        <taxon>Crescentiina</taxon>
        <taxon>Tabebuia alliance</taxon>
        <taxon>Handroanthus</taxon>
    </lineage>
</organism>
<feature type="domain" description="O-acyltransferase WSD1 C-terminal" evidence="2">
    <location>
        <begin position="255"/>
        <end position="399"/>
    </location>
</feature>
<dbReference type="STRING" id="429701.A0A2G9IBK0"/>
<evidence type="ECO:0000259" key="2">
    <source>
        <dbReference type="Pfam" id="PF06974"/>
    </source>
</evidence>
<reference evidence="4" key="1">
    <citation type="journal article" date="2018" name="Gigascience">
        <title>Genome assembly of the Pink Ipe (Handroanthus impetiginosus, Bignoniaceae), a highly valued, ecologically keystone Neotropical timber forest tree.</title>
        <authorList>
            <person name="Silva-Junior O.B."/>
            <person name="Grattapaglia D."/>
            <person name="Novaes E."/>
            <person name="Collevatti R.G."/>
        </authorList>
    </citation>
    <scope>NUCLEOTIDE SEQUENCE [LARGE SCALE GENOMIC DNA]</scope>
    <source>
        <strain evidence="4">cv. UFG-1</strain>
    </source>
</reference>
<keyword evidence="4" id="KW-1185">Reference proteome</keyword>